<dbReference type="NCBIfam" id="TIGR00185">
    <property type="entry name" value="tRNA_yibK_trmL"/>
    <property type="match status" value="1"/>
</dbReference>
<sequence>MHIVLIEPEIPGNTGNIARLCAATGIELHLVKPLGFSTDDKYLKRAGLDYWHLVKVHYHENFDEVLAMYHGHNFYYLSTKAPRAHTEVNYTNDDMLVFGKESAGIPEEILNANWENTVRIPMIAEARSLNLSNSVAIVAYEAMRQMDYANLAEAGPGLRMWSK</sequence>
<feature type="binding site" evidence="6 7">
    <location>
        <position position="128"/>
    </location>
    <ligand>
        <name>S-adenosyl-L-methionine</name>
        <dbReference type="ChEBI" id="CHEBI:59789"/>
    </ligand>
</feature>
<dbReference type="HAMAP" id="MF_01885">
    <property type="entry name" value="tRNA_methyltr_TrmL"/>
    <property type="match status" value="1"/>
</dbReference>
<accession>A0A5D6WAH3</accession>
<dbReference type="EMBL" id="VTOY01000001">
    <property type="protein sequence ID" value="TYZ24820.1"/>
    <property type="molecule type" value="Genomic_DNA"/>
</dbReference>
<comment type="catalytic activity">
    <reaction evidence="6">
        <text>5-carboxymethylaminomethyluridine(34) in tRNA(Leu) + S-adenosyl-L-methionine = 5-carboxymethylaminomethyl-2'-O-methyluridine(34) in tRNA(Leu) + S-adenosyl-L-homocysteine + H(+)</text>
        <dbReference type="Rhea" id="RHEA:43088"/>
        <dbReference type="Rhea" id="RHEA-COMP:10333"/>
        <dbReference type="Rhea" id="RHEA-COMP:10334"/>
        <dbReference type="ChEBI" id="CHEBI:15378"/>
        <dbReference type="ChEBI" id="CHEBI:57856"/>
        <dbReference type="ChEBI" id="CHEBI:59789"/>
        <dbReference type="ChEBI" id="CHEBI:74508"/>
        <dbReference type="ChEBI" id="CHEBI:74511"/>
        <dbReference type="EC" id="2.1.1.207"/>
    </reaction>
</comment>
<name>A0A5D6WAH3_9FIRM</name>
<dbReference type="InterPro" id="IPR029026">
    <property type="entry name" value="tRNA_m1G_MTases_N"/>
</dbReference>
<dbReference type="InterPro" id="IPR029028">
    <property type="entry name" value="Alpha/beta_knot_MTases"/>
</dbReference>
<dbReference type="OrthoDB" id="9789043at2"/>
<keyword evidence="4 6" id="KW-0949">S-adenosyl-L-methionine</keyword>
<dbReference type="EC" id="2.1.1.207" evidence="6"/>
<dbReference type="RefSeq" id="WP_149170443.1">
    <property type="nucleotide sequence ID" value="NZ_VTOY01000001.1"/>
</dbReference>
<feature type="domain" description="tRNA/rRNA methyltransferase SpoU type" evidence="8">
    <location>
        <begin position="1"/>
        <end position="140"/>
    </location>
</feature>
<keyword evidence="2 6" id="KW-0489">Methyltransferase</keyword>
<dbReference type="GO" id="GO:0005737">
    <property type="term" value="C:cytoplasm"/>
    <property type="evidence" value="ECO:0007669"/>
    <property type="project" value="UniProtKB-SubCell"/>
</dbReference>
<dbReference type="PANTHER" id="PTHR42971:SF1">
    <property type="entry name" value="TRNA (CYTIDINE(34)-2'-O)-METHYLTRANSFERASE"/>
    <property type="match status" value="1"/>
</dbReference>
<evidence type="ECO:0000313" key="10">
    <source>
        <dbReference type="Proteomes" id="UP000323646"/>
    </source>
</evidence>
<dbReference type="CDD" id="cd18094">
    <property type="entry name" value="SpoU-like_TrmL"/>
    <property type="match status" value="1"/>
</dbReference>
<evidence type="ECO:0000259" key="8">
    <source>
        <dbReference type="Pfam" id="PF00588"/>
    </source>
</evidence>
<comment type="subcellular location">
    <subcellularLocation>
        <location evidence="6">Cytoplasm</location>
    </subcellularLocation>
</comment>
<organism evidence="9 10">
    <name type="scientific">Selenomonas ruminis</name>
    <dbReference type="NCBI Taxonomy" id="2593411"/>
    <lineage>
        <taxon>Bacteria</taxon>
        <taxon>Bacillati</taxon>
        <taxon>Bacillota</taxon>
        <taxon>Negativicutes</taxon>
        <taxon>Selenomonadales</taxon>
        <taxon>Selenomonadaceae</taxon>
        <taxon>Selenomonas</taxon>
    </lineage>
</organism>
<dbReference type="GO" id="GO:0042802">
    <property type="term" value="F:identical protein binding"/>
    <property type="evidence" value="ECO:0007669"/>
    <property type="project" value="UniProtKB-ARBA"/>
</dbReference>
<dbReference type="GO" id="GO:0141102">
    <property type="term" value="F:tRNA (5-carboxymethylaminomethyluridine(34)-2'-O)-methyltransferase activity"/>
    <property type="evidence" value="ECO:0007669"/>
    <property type="project" value="RHEA"/>
</dbReference>
<evidence type="ECO:0000313" key="9">
    <source>
        <dbReference type="EMBL" id="TYZ24820.1"/>
    </source>
</evidence>
<dbReference type="SUPFAM" id="SSF75217">
    <property type="entry name" value="alpha/beta knot"/>
    <property type="match status" value="1"/>
</dbReference>
<dbReference type="Proteomes" id="UP000323646">
    <property type="component" value="Unassembled WGS sequence"/>
</dbReference>
<dbReference type="PANTHER" id="PTHR42971">
    <property type="entry name" value="TRNA (CYTIDINE(34)-2'-O)-METHYLTRANSFERASE"/>
    <property type="match status" value="1"/>
</dbReference>
<feature type="binding site" evidence="6 7">
    <location>
        <position position="120"/>
    </location>
    <ligand>
        <name>S-adenosyl-L-methionine</name>
        <dbReference type="ChEBI" id="CHEBI:59789"/>
    </ligand>
</feature>
<dbReference type="GO" id="GO:0141098">
    <property type="term" value="F:tRNA (cytidine(34)-2'-O)-methyltransferase activity"/>
    <property type="evidence" value="ECO:0007669"/>
    <property type="project" value="RHEA"/>
</dbReference>
<dbReference type="PIRSF" id="PIRSF029256">
    <property type="entry name" value="SpoU_TrmH_prd"/>
    <property type="match status" value="1"/>
</dbReference>
<evidence type="ECO:0000256" key="5">
    <source>
        <dbReference type="ARBA" id="ARBA00022694"/>
    </source>
</evidence>
<keyword evidence="1 6" id="KW-0963">Cytoplasm</keyword>
<dbReference type="InterPro" id="IPR001537">
    <property type="entry name" value="SpoU_MeTrfase"/>
</dbReference>
<keyword evidence="3 6" id="KW-0808">Transferase</keyword>
<gene>
    <name evidence="9" type="primary">trmL</name>
    <name evidence="9" type="ORF">FZ040_01915</name>
</gene>
<reference evidence="9 10" key="1">
    <citation type="submission" date="2019-08" db="EMBL/GenBank/DDBJ databases">
        <title>Selenomonas sp. mPRGC5 and Selenomonas sp. mPRGC8 isolated from ruminal fluid of dairy goat (Capra hircus).</title>
        <authorList>
            <person name="Poothong S."/>
            <person name="Nuengjamnong C."/>
            <person name="Tanasupawat S."/>
        </authorList>
    </citation>
    <scope>NUCLEOTIDE SEQUENCE [LARGE SCALE GENOMIC DNA]</scope>
    <source>
        <strain evidence="10">mPRGC5</strain>
    </source>
</reference>
<keyword evidence="5 6" id="KW-0819">tRNA processing</keyword>
<proteinExistence type="inferred from homology"/>
<dbReference type="Gene3D" id="3.40.1280.10">
    <property type="match status" value="1"/>
</dbReference>
<feature type="binding site" evidence="6 7">
    <location>
        <position position="77"/>
    </location>
    <ligand>
        <name>S-adenosyl-L-methionine</name>
        <dbReference type="ChEBI" id="CHEBI:59789"/>
    </ligand>
</feature>
<dbReference type="AlphaFoldDB" id="A0A5D6WAH3"/>
<dbReference type="Pfam" id="PF00588">
    <property type="entry name" value="SpoU_methylase"/>
    <property type="match status" value="1"/>
</dbReference>
<evidence type="ECO:0000256" key="4">
    <source>
        <dbReference type="ARBA" id="ARBA00022691"/>
    </source>
</evidence>
<comment type="catalytic activity">
    <reaction evidence="6">
        <text>cytidine(34) in tRNA + S-adenosyl-L-methionine = 2'-O-methylcytidine(34) in tRNA + S-adenosyl-L-homocysteine + H(+)</text>
        <dbReference type="Rhea" id="RHEA:43084"/>
        <dbReference type="Rhea" id="RHEA-COMP:10331"/>
        <dbReference type="Rhea" id="RHEA-COMP:10332"/>
        <dbReference type="ChEBI" id="CHEBI:15378"/>
        <dbReference type="ChEBI" id="CHEBI:57856"/>
        <dbReference type="ChEBI" id="CHEBI:59789"/>
        <dbReference type="ChEBI" id="CHEBI:74495"/>
        <dbReference type="ChEBI" id="CHEBI:82748"/>
        <dbReference type="EC" id="2.1.1.207"/>
    </reaction>
</comment>
<feature type="binding site" evidence="6 7">
    <location>
        <position position="99"/>
    </location>
    <ligand>
        <name>S-adenosyl-L-methionine</name>
        <dbReference type="ChEBI" id="CHEBI:59789"/>
    </ligand>
</feature>
<evidence type="ECO:0000256" key="3">
    <source>
        <dbReference type="ARBA" id="ARBA00022679"/>
    </source>
</evidence>
<comment type="function">
    <text evidence="6">Could methylate the ribose at the nucleotide 34 wobble position in tRNA.</text>
</comment>
<dbReference type="GO" id="GO:0002130">
    <property type="term" value="P:wobble position ribose methylation"/>
    <property type="evidence" value="ECO:0007669"/>
    <property type="project" value="TreeGrafter"/>
</dbReference>
<evidence type="ECO:0000256" key="6">
    <source>
        <dbReference type="HAMAP-Rule" id="MF_01885"/>
    </source>
</evidence>
<comment type="similarity">
    <text evidence="6">Belongs to the class IV-like SAM-binding methyltransferase superfamily. RNA methyltransferase TrmH family. TrmL subfamily.</text>
</comment>
<comment type="caution">
    <text evidence="9">The sequence shown here is derived from an EMBL/GenBank/DDBJ whole genome shotgun (WGS) entry which is preliminary data.</text>
</comment>
<dbReference type="InterPro" id="IPR016914">
    <property type="entry name" value="TrmL"/>
</dbReference>
<dbReference type="FunFam" id="3.40.1280.10:FF:000002">
    <property type="entry name" value="Peptidylprolyl isomerase"/>
    <property type="match status" value="1"/>
</dbReference>
<evidence type="ECO:0000256" key="1">
    <source>
        <dbReference type="ARBA" id="ARBA00022490"/>
    </source>
</evidence>
<keyword evidence="10" id="KW-1185">Reference proteome</keyword>
<dbReference type="GO" id="GO:0003723">
    <property type="term" value="F:RNA binding"/>
    <property type="evidence" value="ECO:0007669"/>
    <property type="project" value="InterPro"/>
</dbReference>
<evidence type="ECO:0000256" key="2">
    <source>
        <dbReference type="ARBA" id="ARBA00022603"/>
    </source>
</evidence>
<protein>
    <recommendedName>
        <fullName evidence="6">Putative tRNA (cytidine(34)-2'-O)-methyltransferase</fullName>
        <ecNumber evidence="6">2.1.1.207</ecNumber>
    </recommendedName>
    <alternativeName>
        <fullName evidence="6">tRNA (cytidine/uridine-2'-O-)-methyltransferase</fullName>
    </alternativeName>
</protein>
<evidence type="ECO:0000256" key="7">
    <source>
        <dbReference type="PIRSR" id="PIRSR029256-1"/>
    </source>
</evidence>